<evidence type="ECO:0000256" key="6">
    <source>
        <dbReference type="SAM" id="Phobius"/>
    </source>
</evidence>
<gene>
    <name evidence="8" type="ORF">MEBOL_002868</name>
</gene>
<dbReference type="SUPFAM" id="SSF56112">
    <property type="entry name" value="Protein kinase-like (PK-like)"/>
    <property type="match status" value="1"/>
</dbReference>
<keyword evidence="1" id="KW-0808">Transferase</keyword>
<feature type="compositionally biased region" description="Basic and acidic residues" evidence="5">
    <location>
        <begin position="357"/>
        <end position="366"/>
    </location>
</feature>
<feature type="transmembrane region" description="Helical" evidence="6">
    <location>
        <begin position="376"/>
        <end position="396"/>
    </location>
</feature>
<dbReference type="Pfam" id="PF00069">
    <property type="entry name" value="Pkinase"/>
    <property type="match status" value="1"/>
</dbReference>
<dbReference type="Gene3D" id="3.30.200.20">
    <property type="entry name" value="Phosphorylase Kinase, domain 1"/>
    <property type="match status" value="1"/>
</dbReference>
<keyword evidence="6" id="KW-1133">Transmembrane helix</keyword>
<dbReference type="GO" id="GO:0004674">
    <property type="term" value="F:protein serine/threonine kinase activity"/>
    <property type="evidence" value="ECO:0007669"/>
    <property type="project" value="TreeGrafter"/>
</dbReference>
<protein>
    <recommendedName>
        <fullName evidence="7">Protein kinase domain-containing protein</fullName>
    </recommendedName>
</protein>
<keyword evidence="6" id="KW-0812">Transmembrane</keyword>
<evidence type="ECO:0000256" key="5">
    <source>
        <dbReference type="SAM" id="MobiDB-lite"/>
    </source>
</evidence>
<keyword evidence="9" id="KW-1185">Reference proteome</keyword>
<evidence type="ECO:0000256" key="2">
    <source>
        <dbReference type="ARBA" id="ARBA00022741"/>
    </source>
</evidence>
<evidence type="ECO:0000259" key="7">
    <source>
        <dbReference type="PROSITE" id="PS50011"/>
    </source>
</evidence>
<feature type="region of interest" description="Disordered" evidence="5">
    <location>
        <begin position="332"/>
        <end position="368"/>
    </location>
</feature>
<dbReference type="PROSITE" id="PS50011">
    <property type="entry name" value="PROTEIN_KINASE_DOM"/>
    <property type="match status" value="1"/>
</dbReference>
<dbReference type="InterPro" id="IPR000719">
    <property type="entry name" value="Prot_kinase_dom"/>
</dbReference>
<evidence type="ECO:0000313" key="8">
    <source>
        <dbReference type="EMBL" id="ATB29419.1"/>
    </source>
</evidence>
<keyword evidence="3" id="KW-0418">Kinase</keyword>
<evidence type="ECO:0000256" key="4">
    <source>
        <dbReference type="ARBA" id="ARBA00022840"/>
    </source>
</evidence>
<keyword evidence="4" id="KW-0067">ATP-binding</keyword>
<dbReference type="InterPro" id="IPR011009">
    <property type="entry name" value="Kinase-like_dom_sf"/>
</dbReference>
<dbReference type="InterPro" id="IPR013229">
    <property type="entry name" value="PEGA"/>
</dbReference>
<keyword evidence="6" id="KW-0472">Membrane</keyword>
<dbReference type="PANTHER" id="PTHR43289:SF6">
    <property type="entry name" value="SERINE_THREONINE-PROTEIN KINASE NEKL-3"/>
    <property type="match status" value="1"/>
</dbReference>
<feature type="region of interest" description="Disordered" evidence="5">
    <location>
        <begin position="425"/>
        <end position="464"/>
    </location>
</feature>
<dbReference type="EMBL" id="CP022163">
    <property type="protein sequence ID" value="ATB29419.1"/>
    <property type="molecule type" value="Genomic_DNA"/>
</dbReference>
<dbReference type="KEGG" id="mbd:MEBOL_002868"/>
<dbReference type="Gene3D" id="1.10.510.10">
    <property type="entry name" value="Transferase(Phosphotransferase) domain 1"/>
    <property type="match status" value="1"/>
</dbReference>
<dbReference type="Proteomes" id="UP000217289">
    <property type="component" value="Chromosome"/>
</dbReference>
<reference evidence="8 9" key="1">
    <citation type="submission" date="2017-06" db="EMBL/GenBank/DDBJ databases">
        <authorList>
            <person name="Kim H.J."/>
            <person name="Triplett B.A."/>
        </authorList>
    </citation>
    <scope>NUCLEOTIDE SEQUENCE [LARGE SCALE GENOMIC DNA]</scope>
    <source>
        <strain evidence="8 9">DSM 14713</strain>
    </source>
</reference>
<proteinExistence type="predicted"/>
<organism evidence="8 9">
    <name type="scientific">Melittangium boletus DSM 14713</name>
    <dbReference type="NCBI Taxonomy" id="1294270"/>
    <lineage>
        <taxon>Bacteria</taxon>
        <taxon>Pseudomonadati</taxon>
        <taxon>Myxococcota</taxon>
        <taxon>Myxococcia</taxon>
        <taxon>Myxococcales</taxon>
        <taxon>Cystobacterineae</taxon>
        <taxon>Archangiaceae</taxon>
        <taxon>Melittangium</taxon>
    </lineage>
</organism>
<dbReference type="InterPro" id="IPR008266">
    <property type="entry name" value="Tyr_kinase_AS"/>
</dbReference>
<name>A0A250IC47_9BACT</name>
<dbReference type="AlphaFoldDB" id="A0A250IC47"/>
<feature type="domain" description="Protein kinase" evidence="7">
    <location>
        <begin position="8"/>
        <end position="284"/>
    </location>
</feature>
<dbReference type="PANTHER" id="PTHR43289">
    <property type="entry name" value="MITOGEN-ACTIVATED PROTEIN KINASE KINASE KINASE 20-RELATED"/>
    <property type="match status" value="1"/>
</dbReference>
<dbReference type="PROSITE" id="PS00109">
    <property type="entry name" value="PROTEIN_KINASE_TYR"/>
    <property type="match status" value="1"/>
</dbReference>
<evidence type="ECO:0000256" key="3">
    <source>
        <dbReference type="ARBA" id="ARBA00022777"/>
    </source>
</evidence>
<keyword evidence="2" id="KW-0547">Nucleotide-binding</keyword>
<dbReference type="Pfam" id="PF08308">
    <property type="entry name" value="PEGA"/>
    <property type="match status" value="1"/>
</dbReference>
<evidence type="ECO:0000256" key="1">
    <source>
        <dbReference type="ARBA" id="ARBA00022679"/>
    </source>
</evidence>
<sequence>MMRQVGKYQLVRKLAAGGMAEVFLAKAAGPHGFEKVLVLKRILPHLAEEPAFVKMFFTEAMLAARLTHPNIAQIFDFGEADGAYFLAMEYVDGPSLRTLIRRSSARGLTLPFSVCARLISQACEGLAFAHDFTDPESGELLGLIHRDVSPDNILLSRQGAVKVVDFGIAKATGQGHKTDSGVIKGKLSYMAPEQLRAMPLDRRTDVYALGVVLYELLTGQKPFQSDSDAGLMGAILFTNPVPAERLRPELPEALRHILARALARDREQRYPDCHVLQADLEAFIVSEGKLVTGQQVARLILETTSSTDIPVQAPPSGPPSDSVDSLVAPVPSEVRTTEVTQRDASTEISSSRAPGPAERERTRELQRSPYSSRRRFGWMSAVLLGLLLAVGMGMLLKRTASPMRGPVASLPAISEPIVPVTPPVAMGGSPPERVEAPAEPAPMEKPTAPVRKSASARSAPRVKRSAPVVGTGTLVIRPRPYAEVFLDGTRLGFTPLAPMDVAAGRHTVRLVNPELGKTRSLEVEVSPGETEIIKHNFQQE</sequence>
<accession>A0A250IC47</accession>
<dbReference type="CDD" id="cd14014">
    <property type="entry name" value="STKc_PknB_like"/>
    <property type="match status" value="1"/>
</dbReference>
<dbReference type="GO" id="GO:0005524">
    <property type="term" value="F:ATP binding"/>
    <property type="evidence" value="ECO:0007669"/>
    <property type="project" value="UniProtKB-KW"/>
</dbReference>
<evidence type="ECO:0000313" key="9">
    <source>
        <dbReference type="Proteomes" id="UP000217289"/>
    </source>
</evidence>